<dbReference type="GO" id="GO:0016558">
    <property type="term" value="P:protein import into peroxisome matrix"/>
    <property type="evidence" value="ECO:0007669"/>
    <property type="project" value="TreeGrafter"/>
</dbReference>
<evidence type="ECO:0000256" key="6">
    <source>
        <dbReference type="ARBA" id="ARBA00022801"/>
    </source>
</evidence>
<proteinExistence type="inferred from homology"/>
<dbReference type="SUPFAM" id="SSF54585">
    <property type="entry name" value="Cdc48 domain 2-like"/>
    <property type="match status" value="1"/>
</dbReference>
<dbReference type="PANTHER" id="PTHR23077">
    <property type="entry name" value="AAA-FAMILY ATPASE"/>
    <property type="match status" value="1"/>
</dbReference>
<name>A0A6A0GWP0_HYAAZ</name>
<evidence type="ECO:0000259" key="13">
    <source>
        <dbReference type="SMART" id="SM00382"/>
    </source>
</evidence>
<evidence type="ECO:0000256" key="11">
    <source>
        <dbReference type="ARBA" id="ARBA00034532"/>
    </source>
</evidence>
<keyword evidence="3" id="KW-0813">Transport</keyword>
<feature type="domain" description="AAA+ ATPase" evidence="13">
    <location>
        <begin position="877"/>
        <end position="1013"/>
    </location>
</feature>
<reference evidence="16" key="4">
    <citation type="submission" date="2025-04" db="UniProtKB">
        <authorList>
            <consortium name="RefSeq"/>
        </authorList>
    </citation>
    <scope>IDENTIFICATION</scope>
    <source>
        <tissue evidence="16">Whole organism</tissue>
    </source>
</reference>
<dbReference type="GO" id="GO:0005524">
    <property type="term" value="F:ATP binding"/>
    <property type="evidence" value="ECO:0007669"/>
    <property type="project" value="UniProtKB-KW"/>
</dbReference>
<dbReference type="Gene3D" id="3.10.330.10">
    <property type="match status" value="1"/>
</dbReference>
<gene>
    <name evidence="16" type="primary">LOC108682744</name>
    <name evidence="14" type="ORF">HAZT_HAZT010439</name>
</gene>
<keyword evidence="5" id="KW-0547">Nucleotide-binding</keyword>
<dbReference type="AlphaFoldDB" id="A0A6A0GWP0"/>
<dbReference type="OrthoDB" id="8173462at2759"/>
<comment type="catalytic activity">
    <reaction evidence="12">
        <text>ATP + H2O = ADP + phosphate + H(+)</text>
        <dbReference type="Rhea" id="RHEA:13065"/>
        <dbReference type="ChEBI" id="CHEBI:15377"/>
        <dbReference type="ChEBI" id="CHEBI:15378"/>
        <dbReference type="ChEBI" id="CHEBI:30616"/>
        <dbReference type="ChEBI" id="CHEBI:43474"/>
        <dbReference type="ChEBI" id="CHEBI:456216"/>
    </reaction>
    <physiologicalReaction direction="left-to-right" evidence="12">
        <dbReference type="Rhea" id="RHEA:13066"/>
    </physiologicalReaction>
</comment>
<dbReference type="KEGG" id="hazt:108682744"/>
<keyword evidence="7" id="KW-0067">ATP-binding</keyword>
<evidence type="ECO:0000256" key="5">
    <source>
        <dbReference type="ARBA" id="ARBA00022741"/>
    </source>
</evidence>
<dbReference type="SMART" id="SM00382">
    <property type="entry name" value="AAA"/>
    <property type="match status" value="2"/>
</dbReference>
<keyword evidence="15" id="KW-1185">Reference proteome</keyword>
<dbReference type="InterPro" id="IPR003959">
    <property type="entry name" value="ATPase_AAA_core"/>
</dbReference>
<dbReference type="Proteomes" id="UP000694843">
    <property type="component" value="Unplaced"/>
</dbReference>
<dbReference type="GO" id="GO:0005778">
    <property type="term" value="C:peroxisomal membrane"/>
    <property type="evidence" value="ECO:0007669"/>
    <property type="project" value="TreeGrafter"/>
</dbReference>
<evidence type="ECO:0000256" key="10">
    <source>
        <dbReference type="ARBA" id="ARBA00032509"/>
    </source>
</evidence>
<evidence type="ECO:0000256" key="7">
    <source>
        <dbReference type="ARBA" id="ARBA00022840"/>
    </source>
</evidence>
<dbReference type="InterPro" id="IPR029067">
    <property type="entry name" value="CDC48_domain_2-like_sf"/>
</dbReference>
<keyword evidence="9" id="KW-0472">Membrane</keyword>
<evidence type="ECO:0000256" key="9">
    <source>
        <dbReference type="ARBA" id="ARBA00023136"/>
    </source>
</evidence>
<dbReference type="InterPro" id="IPR041569">
    <property type="entry name" value="AAA_lid_3"/>
</dbReference>
<dbReference type="Pfam" id="PF00004">
    <property type="entry name" value="AAA"/>
    <property type="match status" value="2"/>
</dbReference>
<evidence type="ECO:0000313" key="14">
    <source>
        <dbReference type="EMBL" id="KAA0190847.1"/>
    </source>
</evidence>
<comment type="subcellular location">
    <subcellularLocation>
        <location evidence="1">Membrane</location>
    </subcellularLocation>
</comment>
<dbReference type="FunFam" id="3.40.50.300:FF:000149">
    <property type="entry name" value="Nuclear valosin-containing protein-like"/>
    <property type="match status" value="1"/>
</dbReference>
<evidence type="ECO:0000256" key="4">
    <source>
        <dbReference type="ARBA" id="ARBA00022593"/>
    </source>
</evidence>
<dbReference type="EMBL" id="JQDR03012717">
    <property type="protein sequence ID" value="KAA0190847.1"/>
    <property type="molecule type" value="Genomic_DNA"/>
</dbReference>
<dbReference type="Proteomes" id="UP000711488">
    <property type="component" value="Unassembled WGS sequence"/>
</dbReference>
<dbReference type="Pfam" id="PF17862">
    <property type="entry name" value="AAA_lid_3"/>
    <property type="match status" value="1"/>
</dbReference>
<dbReference type="InterPro" id="IPR003593">
    <property type="entry name" value="AAA+_ATPase"/>
</dbReference>
<reference evidence="14" key="1">
    <citation type="submission" date="2014-08" db="EMBL/GenBank/DDBJ databases">
        <authorList>
            <person name="Murali S."/>
            <person name="Richards S."/>
            <person name="Bandaranaike D."/>
            <person name="Bellair M."/>
            <person name="Blankenburg K."/>
            <person name="Chao H."/>
            <person name="Dinh H."/>
            <person name="Doddapaneni H."/>
            <person name="Dugan-Rocha S."/>
            <person name="Elkadiri S."/>
            <person name="Gnanaolivu R."/>
            <person name="Hughes D."/>
            <person name="Lee S."/>
            <person name="Li M."/>
            <person name="Ming W."/>
            <person name="Munidasa M."/>
            <person name="Muniz J."/>
            <person name="Nguyen L."/>
            <person name="Osuji N."/>
            <person name="Pu L.-L."/>
            <person name="Puazo M."/>
            <person name="Skinner E."/>
            <person name="Qu C."/>
            <person name="Quiroz J."/>
            <person name="Raj R."/>
            <person name="Weissenberger G."/>
            <person name="Xin Y."/>
            <person name="Zou X."/>
            <person name="Han Y."/>
            <person name="Worley K."/>
            <person name="Muzny D."/>
            <person name="Gibbs R."/>
        </authorList>
    </citation>
    <scope>NUCLEOTIDE SEQUENCE</scope>
    <source>
        <strain evidence="14">HAZT.00-mixed</strain>
        <tissue evidence="14">Whole organism</tissue>
    </source>
</reference>
<evidence type="ECO:0000256" key="3">
    <source>
        <dbReference type="ARBA" id="ARBA00022448"/>
    </source>
</evidence>
<keyword evidence="4" id="KW-0962">Peroxisome biogenesis</keyword>
<evidence type="ECO:0000256" key="12">
    <source>
        <dbReference type="ARBA" id="ARBA00048778"/>
    </source>
</evidence>
<dbReference type="GeneID" id="108682744"/>
<keyword evidence="6" id="KW-0378">Hydrolase</keyword>
<reference evidence="14" key="2">
    <citation type="journal article" date="2018" name="Environ. Sci. Technol.">
        <title>The Toxicogenome of Hyalella azteca: A Model for Sediment Ecotoxicology and Evolutionary Toxicology.</title>
        <authorList>
            <person name="Poynton H.C."/>
            <person name="Hasenbein S."/>
            <person name="Benoit J.B."/>
            <person name="Sepulveda M.S."/>
            <person name="Poelchau M.F."/>
            <person name="Hughes D.S.T."/>
            <person name="Murali S.C."/>
            <person name="Chen S."/>
            <person name="Glastad K.M."/>
            <person name="Goodisman M.A.D."/>
            <person name="Werren J.H."/>
            <person name="Vineis J.H."/>
            <person name="Bowen J.L."/>
            <person name="Friedrich M."/>
            <person name="Jones J."/>
            <person name="Robertson H.M."/>
            <person name="Feyereisen R."/>
            <person name="Mechler-Hickson A."/>
            <person name="Mathers N."/>
            <person name="Lee C.E."/>
            <person name="Colbourne J.K."/>
            <person name="Biales A."/>
            <person name="Johnston J.S."/>
            <person name="Wellborn G.A."/>
            <person name="Rosendale A.J."/>
            <person name="Cridge A.G."/>
            <person name="Munoz-Torres M.C."/>
            <person name="Bain P.A."/>
            <person name="Manny A.R."/>
            <person name="Major K.M."/>
            <person name="Lambert F.N."/>
            <person name="Vulpe C.D."/>
            <person name="Tuck P."/>
            <person name="Blalock B.J."/>
            <person name="Lin Y.Y."/>
            <person name="Smith M.E."/>
            <person name="Ochoa-Acuna H."/>
            <person name="Chen M.M."/>
            <person name="Childers C.P."/>
            <person name="Qu J."/>
            <person name="Dugan S."/>
            <person name="Lee S.L."/>
            <person name="Chao H."/>
            <person name="Dinh H."/>
            <person name="Han Y."/>
            <person name="Doddapaneni H."/>
            <person name="Worley K.C."/>
            <person name="Muzny D.M."/>
            <person name="Gibbs R.A."/>
            <person name="Richards S."/>
        </authorList>
    </citation>
    <scope>NUCLEOTIDE SEQUENCE</scope>
    <source>
        <strain evidence="14">HAZT.00-mixed</strain>
        <tissue evidence="14">Whole organism</tissue>
    </source>
</reference>
<dbReference type="InterPro" id="IPR027417">
    <property type="entry name" value="P-loop_NTPase"/>
</dbReference>
<dbReference type="SUPFAM" id="SSF52540">
    <property type="entry name" value="P-loop containing nucleoside triphosphate hydrolases"/>
    <property type="match status" value="2"/>
</dbReference>
<dbReference type="Gene3D" id="1.10.8.60">
    <property type="match status" value="1"/>
</dbReference>
<dbReference type="InterPro" id="IPR050168">
    <property type="entry name" value="AAA_ATPase_domain"/>
</dbReference>
<comment type="similarity">
    <text evidence="2">Belongs to the AAA ATPase family.</text>
</comment>
<accession>A0A6A0GWP0</accession>
<dbReference type="PANTHER" id="PTHR23077:SF12">
    <property type="entry name" value="PEROXISOMAL ATPASE PEX1"/>
    <property type="match status" value="1"/>
</dbReference>
<sequence>MGIPYLSTTVAVRSAPRRNCFISLPQTLLRSIAPCTVHVFSFSDKSGHECLVSWAGESHVTKGNEEPAIIVCDKLLSMNGFSVGEQELVILKQLPSPSACERVCVSVSCASDWENLCLNIDMVQLEFLEQVRIVVPGARFPLWLEGGSCVTMSVLRVSPAAVSGLLLPLTYVEVVPPGSEHAPERLPSQSLQFSSSDLPNANPSLPLYETTAMSNENKLKCDSLLTSLTKCVLYNLIRMNQTIVDTPSAKITKLLRVLPPLDYPLMSRSHPFSSVVVVSTDAVYDTPFNKHSFFPAMIQLAMPSKLDKDEKGPSGQTSKPKNDTSKSFYVMVMVLENAQKTVDVEFLDYVLSNSFVAGHFAVVPNSIRRILCLASPSLILMKTGTLPFRSGPLLIDVHSGRKLLQEELVRVSSTVKQMFKEACDLCDTIINHGSLYTIVLPTGPLEVLVLLRGGDAPLMLTRSTVDLLNIHVTCQLSKEFVSVPRSPPLSDCERDLSQPIFDFVGDAVFADTLRKRVTRFLGLSSSRFKEPIFALLQGESASGKTTLVEKLGRDFAGLNYRVYCKIVSLKKFIGKKAEAVEKRLLDVAHTASLLRPSLVVLDDIDSLCPLRNSDENAGPVADHHYQLACAVQSFLNFVKSSNEITNLEREGRLGNVYVIGTCVSRSAVDQRLSEQGRPDLFPISLTLPSLLPENRLQILKKMLIKRLGASTSHHIRALQSLTPENLSFLDDAKLLKITEGYKLPDLANLSLRTALLLEDKCLSYSTGTVESSRWCHRSMRSLDDINHKSASSFTVKEISLGEQGLPSLRELLTEELVAAAAEDYTPLAYKDVRGKRSAGQQESTAIGGLRDARELLYECLCWPAVYPQLFAQCPSALVTGLLLYGPPGCGKTRLAHHIARVANINFITVKGPELLSKYIGQSEENVREIFNRASGCAPCLLFFDEFDALAPCRGHDSTGVTDRVVNQLLTQLDGAESRTGVWVMAATCRPDLIDPALLRPGRLEKYIYCPLPSEEERAEILATLSTTLELSAPVDWQRVASLTSHFSGADLQSLLTTAQIAAVRELIGDELDRGVISSAYETPVPSPVGKLSESTHGDPHTVSDDKIKEVGNLEAGSVECYDSIHNVPISPKPVDVVVKEPVPNSLASCGNYAEKSFRDQADKKRPVSVSMSHILSALGEVRPSVSASEREKYEALHRTFSGATRTGSAIAATGKRATLA</sequence>
<dbReference type="Gene3D" id="3.40.50.300">
    <property type="entry name" value="P-loop containing nucleotide triphosphate hydrolases"/>
    <property type="match status" value="2"/>
</dbReference>
<feature type="domain" description="AAA+ ATPase" evidence="13">
    <location>
        <begin position="530"/>
        <end position="703"/>
    </location>
</feature>
<dbReference type="InterPro" id="IPR015342">
    <property type="entry name" value="PEX1-N_C-lobe"/>
</dbReference>
<dbReference type="Pfam" id="PF09262">
    <property type="entry name" value="PEX-1N"/>
    <property type="match status" value="1"/>
</dbReference>
<evidence type="ECO:0000256" key="8">
    <source>
        <dbReference type="ARBA" id="ARBA00022927"/>
    </source>
</evidence>
<dbReference type="GO" id="GO:0005829">
    <property type="term" value="C:cytosol"/>
    <property type="evidence" value="ECO:0007669"/>
    <property type="project" value="TreeGrafter"/>
</dbReference>
<dbReference type="GO" id="GO:0016887">
    <property type="term" value="F:ATP hydrolysis activity"/>
    <property type="evidence" value="ECO:0007669"/>
    <property type="project" value="InterPro"/>
</dbReference>
<evidence type="ECO:0000313" key="15">
    <source>
        <dbReference type="Proteomes" id="UP000694843"/>
    </source>
</evidence>
<evidence type="ECO:0000256" key="2">
    <source>
        <dbReference type="ARBA" id="ARBA00006914"/>
    </source>
</evidence>
<keyword evidence="8" id="KW-0653">Protein transport</keyword>
<protein>
    <recommendedName>
        <fullName evidence="11">Peroxisomal ATPase PEX1</fullName>
    </recommendedName>
    <alternativeName>
        <fullName evidence="10">Peroxin-1</fullName>
    </alternativeName>
</protein>
<evidence type="ECO:0000313" key="16">
    <source>
        <dbReference type="RefSeq" id="XP_018027470.1"/>
    </source>
</evidence>
<organism evidence="14">
    <name type="scientific">Hyalella azteca</name>
    <name type="common">Amphipod</name>
    <dbReference type="NCBI Taxonomy" id="294128"/>
    <lineage>
        <taxon>Eukaryota</taxon>
        <taxon>Metazoa</taxon>
        <taxon>Ecdysozoa</taxon>
        <taxon>Arthropoda</taxon>
        <taxon>Crustacea</taxon>
        <taxon>Multicrustacea</taxon>
        <taxon>Malacostraca</taxon>
        <taxon>Eumalacostraca</taxon>
        <taxon>Peracarida</taxon>
        <taxon>Amphipoda</taxon>
        <taxon>Senticaudata</taxon>
        <taxon>Talitrida</taxon>
        <taxon>Talitroidea</taxon>
        <taxon>Hyalellidae</taxon>
        <taxon>Hyalella</taxon>
    </lineage>
</organism>
<evidence type="ECO:0000256" key="1">
    <source>
        <dbReference type="ARBA" id="ARBA00004370"/>
    </source>
</evidence>
<dbReference type="RefSeq" id="XP_018027470.1">
    <property type="nucleotide sequence ID" value="XM_018171981.2"/>
</dbReference>
<reference evidence="14" key="3">
    <citation type="submission" date="2019-06" db="EMBL/GenBank/DDBJ databases">
        <authorList>
            <person name="Poynton C."/>
            <person name="Hasenbein S."/>
            <person name="Benoit J.B."/>
            <person name="Sepulveda M.S."/>
            <person name="Poelchau M.F."/>
            <person name="Murali S.C."/>
            <person name="Chen S."/>
            <person name="Glastad K.M."/>
            <person name="Werren J.H."/>
            <person name="Vineis J.H."/>
            <person name="Bowen J.L."/>
            <person name="Friedrich M."/>
            <person name="Jones J."/>
            <person name="Robertson H.M."/>
            <person name="Feyereisen R."/>
            <person name="Mechler-Hickson A."/>
            <person name="Mathers N."/>
            <person name="Lee C.E."/>
            <person name="Colbourne J.K."/>
            <person name="Biales A."/>
            <person name="Johnston J.S."/>
            <person name="Wellborn G.A."/>
            <person name="Rosendale A.J."/>
            <person name="Cridge A.G."/>
            <person name="Munoz-Torres M.C."/>
            <person name="Bain P.A."/>
            <person name="Manny A.R."/>
            <person name="Major K.M."/>
            <person name="Lambert F.N."/>
            <person name="Vulpe C.D."/>
            <person name="Tuck P."/>
            <person name="Blalock B.J."/>
            <person name="Lin Y.-Y."/>
            <person name="Smith M.E."/>
            <person name="Ochoa-Acuna H."/>
            <person name="Chen M.-J.M."/>
            <person name="Childers C.P."/>
            <person name="Qu J."/>
            <person name="Dugan S."/>
            <person name="Lee S.L."/>
            <person name="Chao H."/>
            <person name="Dinh H."/>
            <person name="Han Y."/>
            <person name="Doddapaneni H."/>
            <person name="Worley K.C."/>
            <person name="Muzny D.M."/>
            <person name="Gibbs R.A."/>
            <person name="Richards S."/>
        </authorList>
    </citation>
    <scope>NUCLEOTIDE SEQUENCE</scope>
    <source>
        <strain evidence="14">HAZT.00-mixed</strain>
        <tissue evidence="14">Whole organism</tissue>
    </source>
</reference>